<dbReference type="EMBL" id="JAUJYO010000011">
    <property type="protein sequence ID" value="KAK1304537.1"/>
    <property type="molecule type" value="Genomic_DNA"/>
</dbReference>
<dbReference type="Proteomes" id="UP001180020">
    <property type="component" value="Unassembled WGS sequence"/>
</dbReference>
<name>A0AAV9DWW9_ACOCL</name>
<accession>A0AAV9DWW9</accession>
<sequence length="94" mass="10805">MEKVIRSFLWGGSTLKKTVHHVKWDTICIPKVEGGLGIRRISDWMRAATGARLWEVLTGSESLWVTWITKRYLSKQHTWEVPLVLQDLGPGLTF</sequence>
<dbReference type="PANTHER" id="PTHR33116">
    <property type="entry name" value="REVERSE TRANSCRIPTASE ZINC-BINDING DOMAIN-CONTAINING PROTEIN-RELATED-RELATED"/>
    <property type="match status" value="1"/>
</dbReference>
<dbReference type="PANTHER" id="PTHR33116:SF78">
    <property type="entry name" value="OS12G0587133 PROTEIN"/>
    <property type="match status" value="1"/>
</dbReference>
<reference evidence="1" key="2">
    <citation type="submission" date="2023-06" db="EMBL/GenBank/DDBJ databases">
        <authorList>
            <person name="Ma L."/>
            <person name="Liu K.-W."/>
            <person name="Li Z."/>
            <person name="Hsiao Y.-Y."/>
            <person name="Qi Y."/>
            <person name="Fu T."/>
            <person name="Tang G."/>
            <person name="Zhang D."/>
            <person name="Sun W.-H."/>
            <person name="Liu D.-K."/>
            <person name="Li Y."/>
            <person name="Chen G.-Z."/>
            <person name="Liu X.-D."/>
            <person name="Liao X.-Y."/>
            <person name="Jiang Y.-T."/>
            <person name="Yu X."/>
            <person name="Hao Y."/>
            <person name="Huang J."/>
            <person name="Zhao X.-W."/>
            <person name="Ke S."/>
            <person name="Chen Y.-Y."/>
            <person name="Wu W.-L."/>
            <person name="Hsu J.-L."/>
            <person name="Lin Y.-F."/>
            <person name="Huang M.-D."/>
            <person name="Li C.-Y."/>
            <person name="Huang L."/>
            <person name="Wang Z.-W."/>
            <person name="Zhao X."/>
            <person name="Zhong W.-Y."/>
            <person name="Peng D.-H."/>
            <person name="Ahmad S."/>
            <person name="Lan S."/>
            <person name="Zhang J.-S."/>
            <person name="Tsai W.-C."/>
            <person name="Van De Peer Y."/>
            <person name="Liu Z.-J."/>
        </authorList>
    </citation>
    <scope>NUCLEOTIDE SEQUENCE</scope>
    <source>
        <strain evidence="1">CP</strain>
        <tissue evidence="1">Leaves</tissue>
    </source>
</reference>
<evidence type="ECO:0000313" key="1">
    <source>
        <dbReference type="EMBL" id="KAK1304537.1"/>
    </source>
</evidence>
<organism evidence="1 2">
    <name type="scientific">Acorus calamus</name>
    <name type="common">Sweet flag</name>
    <dbReference type="NCBI Taxonomy" id="4465"/>
    <lineage>
        <taxon>Eukaryota</taxon>
        <taxon>Viridiplantae</taxon>
        <taxon>Streptophyta</taxon>
        <taxon>Embryophyta</taxon>
        <taxon>Tracheophyta</taxon>
        <taxon>Spermatophyta</taxon>
        <taxon>Magnoliopsida</taxon>
        <taxon>Liliopsida</taxon>
        <taxon>Acoraceae</taxon>
        <taxon>Acorus</taxon>
    </lineage>
</organism>
<keyword evidence="2" id="KW-1185">Reference proteome</keyword>
<gene>
    <name evidence="1" type="ORF">QJS10_CPB11g00908</name>
</gene>
<dbReference type="AlphaFoldDB" id="A0AAV9DWW9"/>
<comment type="caution">
    <text evidence="1">The sequence shown here is derived from an EMBL/GenBank/DDBJ whole genome shotgun (WGS) entry which is preliminary data.</text>
</comment>
<protein>
    <submittedName>
        <fullName evidence="1">Uncharacterized protein</fullName>
    </submittedName>
</protein>
<reference evidence="1" key="1">
    <citation type="journal article" date="2023" name="Nat. Commun.">
        <title>Diploid and tetraploid genomes of Acorus and the evolution of monocots.</title>
        <authorList>
            <person name="Ma L."/>
            <person name="Liu K.W."/>
            <person name="Li Z."/>
            <person name="Hsiao Y.Y."/>
            <person name="Qi Y."/>
            <person name="Fu T."/>
            <person name="Tang G.D."/>
            <person name="Zhang D."/>
            <person name="Sun W.H."/>
            <person name="Liu D.K."/>
            <person name="Li Y."/>
            <person name="Chen G.Z."/>
            <person name="Liu X.D."/>
            <person name="Liao X.Y."/>
            <person name="Jiang Y.T."/>
            <person name="Yu X."/>
            <person name="Hao Y."/>
            <person name="Huang J."/>
            <person name="Zhao X.W."/>
            <person name="Ke S."/>
            <person name="Chen Y.Y."/>
            <person name="Wu W.L."/>
            <person name="Hsu J.L."/>
            <person name="Lin Y.F."/>
            <person name="Huang M.D."/>
            <person name="Li C.Y."/>
            <person name="Huang L."/>
            <person name="Wang Z.W."/>
            <person name="Zhao X."/>
            <person name="Zhong W.Y."/>
            <person name="Peng D.H."/>
            <person name="Ahmad S."/>
            <person name="Lan S."/>
            <person name="Zhang J.S."/>
            <person name="Tsai W.C."/>
            <person name="Van de Peer Y."/>
            <person name="Liu Z.J."/>
        </authorList>
    </citation>
    <scope>NUCLEOTIDE SEQUENCE</scope>
    <source>
        <strain evidence="1">CP</strain>
    </source>
</reference>
<evidence type="ECO:0000313" key="2">
    <source>
        <dbReference type="Proteomes" id="UP001180020"/>
    </source>
</evidence>
<proteinExistence type="predicted"/>